<evidence type="ECO:0000313" key="1">
    <source>
        <dbReference type="EMBL" id="KAF9761116.1"/>
    </source>
</evidence>
<accession>A0A9P6GXB5</accession>
<dbReference type="AlphaFoldDB" id="A0A9P6GXB5"/>
<gene>
    <name evidence="1" type="ORF">NGRA_2840</name>
</gene>
<dbReference type="Gene3D" id="2.20.25.240">
    <property type="match status" value="1"/>
</dbReference>
<proteinExistence type="predicted"/>
<protein>
    <recommendedName>
        <fullName evidence="3">FLYWCH-type domain-containing protein</fullName>
    </recommendedName>
</protein>
<reference evidence="1 2" key="1">
    <citation type="journal article" date="2020" name="Genome Biol. Evol.">
        <title>Comparative genomics of strictly vertically transmitted, feminizing microsporidia endosymbionts of amphipod crustaceans.</title>
        <authorList>
            <person name="Cormier A."/>
            <person name="Chebbi M.A."/>
            <person name="Giraud I."/>
            <person name="Wattier R."/>
            <person name="Teixeira M."/>
            <person name="Gilbert C."/>
            <person name="Rigaud T."/>
            <person name="Cordaux R."/>
        </authorList>
    </citation>
    <scope>NUCLEOTIDE SEQUENCE [LARGE SCALE GENOMIC DNA]</scope>
    <source>
        <strain evidence="1 2">Ou3-Ou53</strain>
    </source>
</reference>
<organism evidence="1 2">
    <name type="scientific">Nosema granulosis</name>
    <dbReference type="NCBI Taxonomy" id="83296"/>
    <lineage>
        <taxon>Eukaryota</taxon>
        <taxon>Fungi</taxon>
        <taxon>Fungi incertae sedis</taxon>
        <taxon>Microsporidia</taxon>
        <taxon>Nosematidae</taxon>
        <taxon>Nosema</taxon>
    </lineage>
</organism>
<dbReference type="Proteomes" id="UP000740883">
    <property type="component" value="Unassembled WGS sequence"/>
</dbReference>
<comment type="caution">
    <text evidence="1">The sequence shown here is derived from an EMBL/GenBank/DDBJ whole genome shotgun (WGS) entry which is preliminary data.</text>
</comment>
<evidence type="ECO:0000313" key="2">
    <source>
        <dbReference type="Proteomes" id="UP000740883"/>
    </source>
</evidence>
<dbReference type="OrthoDB" id="93990at2759"/>
<name>A0A9P6GXB5_9MICR</name>
<evidence type="ECO:0008006" key="3">
    <source>
        <dbReference type="Google" id="ProtNLM"/>
    </source>
</evidence>
<sequence length="214" mass="25467">MKEEEKIIWIQSSKNKKSCIYSRYLYRLTRTKLNREIFRCHTKTYKGRIHIFDGKNVVRPKHEHNHEGLADSEITACKVREEIRSVSSTLPMTSTDIYILCTEKLDQNEKSTLGESQNVSRTIRNIKTNKYMDTCCDSNDITEALKLTKDRVRFLQLDKRFQERSRLMIFLVQQILSTLRNRPCGFVMGFLKLHHMGFIKFSLFIAMYMVEFYR</sequence>
<dbReference type="EMBL" id="SBJO01000415">
    <property type="protein sequence ID" value="KAF9761116.1"/>
    <property type="molecule type" value="Genomic_DNA"/>
</dbReference>
<keyword evidence="2" id="KW-1185">Reference proteome</keyword>